<evidence type="ECO:0000256" key="4">
    <source>
        <dbReference type="ARBA" id="ARBA00022917"/>
    </source>
</evidence>
<accession>A0ABU0PCV7</accession>
<keyword evidence="3" id="KW-0067">ATP-binding</keyword>
<name>A0ABU0PCV7_9MICO</name>
<dbReference type="SUPFAM" id="SSF55681">
    <property type="entry name" value="Class II aaRS and biotin synthetases"/>
    <property type="match status" value="1"/>
</dbReference>
<dbReference type="InterPro" id="IPR012340">
    <property type="entry name" value="NA-bd_OB-fold"/>
</dbReference>
<proteinExistence type="predicted"/>
<organism evidence="8 9">
    <name type="scientific">Microbacterium murale</name>
    <dbReference type="NCBI Taxonomy" id="1081040"/>
    <lineage>
        <taxon>Bacteria</taxon>
        <taxon>Bacillati</taxon>
        <taxon>Actinomycetota</taxon>
        <taxon>Actinomycetes</taxon>
        <taxon>Micrococcales</taxon>
        <taxon>Microbacteriaceae</taxon>
        <taxon>Microbacterium</taxon>
    </lineage>
</organism>
<evidence type="ECO:0000313" key="8">
    <source>
        <dbReference type="EMBL" id="MDQ0644454.1"/>
    </source>
</evidence>
<dbReference type="SUPFAM" id="SSF50249">
    <property type="entry name" value="Nucleic acid-binding proteins"/>
    <property type="match status" value="1"/>
</dbReference>
<dbReference type="PANTHER" id="PTHR22594:SF5">
    <property type="entry name" value="ASPARTATE--TRNA LIGASE, MITOCHONDRIAL"/>
    <property type="match status" value="1"/>
</dbReference>
<comment type="caution">
    <text evidence="8">The sequence shown here is derived from an EMBL/GenBank/DDBJ whole genome shotgun (WGS) entry which is preliminary data.</text>
</comment>
<evidence type="ECO:0000259" key="6">
    <source>
        <dbReference type="Pfam" id="PF00152"/>
    </source>
</evidence>
<dbReference type="CDD" id="cd04317">
    <property type="entry name" value="EcAspRS_like_N"/>
    <property type="match status" value="1"/>
</dbReference>
<keyword evidence="2" id="KW-0547">Nucleotide-binding</keyword>
<sequence>MLRTHTTGSLRAENIGQTVTLTGWVDRRRDHGGVAFIDLRDASGIAQVVIRDEETAHPLRSEFVLKVTGTVSARPTGNENPNLPTGDIEVIATEVEVLNESAPLPFQVSTGLGDSDTIGEDVRFKHRYLDLRRPSSASALRLRSDVNKAIRDVLHTRDFLEVETPTLTRSTPEGARDFVVPARLHPGSWYALSAEPAAVQAATHGRRRGEVLPDGPLLPR</sequence>
<evidence type="ECO:0000256" key="5">
    <source>
        <dbReference type="ARBA" id="ARBA00023146"/>
    </source>
</evidence>
<reference evidence="8 9" key="1">
    <citation type="submission" date="2023-07" db="EMBL/GenBank/DDBJ databases">
        <title>Comparative genomics of wheat-associated soil bacteria to identify genetic determinants of phenazine resistance.</title>
        <authorList>
            <person name="Mouncey N."/>
        </authorList>
    </citation>
    <scope>NUCLEOTIDE SEQUENCE [LARGE SCALE GENOMIC DNA]</scope>
    <source>
        <strain evidence="8 9">W2I7</strain>
    </source>
</reference>
<dbReference type="InterPro" id="IPR004364">
    <property type="entry name" value="Aa-tRNA-synt_II"/>
</dbReference>
<keyword evidence="5" id="KW-0030">Aminoacyl-tRNA synthetase</keyword>
<evidence type="ECO:0000259" key="7">
    <source>
        <dbReference type="Pfam" id="PF01336"/>
    </source>
</evidence>
<dbReference type="Gene3D" id="3.30.930.10">
    <property type="entry name" value="Bira Bifunctional Protein, Domain 2"/>
    <property type="match status" value="1"/>
</dbReference>
<protein>
    <submittedName>
        <fullName evidence="8">Aspartyl-tRNA synthetase</fullName>
    </submittedName>
</protein>
<evidence type="ECO:0000256" key="3">
    <source>
        <dbReference type="ARBA" id="ARBA00022840"/>
    </source>
</evidence>
<dbReference type="PANTHER" id="PTHR22594">
    <property type="entry name" value="ASPARTYL/LYSYL-TRNA SYNTHETASE"/>
    <property type="match status" value="1"/>
</dbReference>
<dbReference type="Proteomes" id="UP001239085">
    <property type="component" value="Unassembled WGS sequence"/>
</dbReference>
<keyword evidence="4" id="KW-0648">Protein biosynthesis</keyword>
<feature type="domain" description="Aminoacyl-tRNA synthetase class II (D/K/N)" evidence="6">
    <location>
        <begin position="120"/>
        <end position="194"/>
    </location>
</feature>
<keyword evidence="1" id="KW-0436">Ligase</keyword>
<dbReference type="InterPro" id="IPR047089">
    <property type="entry name" value="Asp-tRNA-ligase_1_N"/>
</dbReference>
<dbReference type="Pfam" id="PF00152">
    <property type="entry name" value="tRNA-synt_2"/>
    <property type="match status" value="1"/>
</dbReference>
<dbReference type="Pfam" id="PF01336">
    <property type="entry name" value="tRNA_anti-codon"/>
    <property type="match status" value="1"/>
</dbReference>
<evidence type="ECO:0000313" key="9">
    <source>
        <dbReference type="Proteomes" id="UP001239085"/>
    </source>
</evidence>
<dbReference type="InterPro" id="IPR004365">
    <property type="entry name" value="NA-bd_OB_tRNA"/>
</dbReference>
<keyword evidence="9" id="KW-1185">Reference proteome</keyword>
<gene>
    <name evidence="8" type="ORF">QFZ46_002614</name>
</gene>
<dbReference type="EMBL" id="JAUSXK010000001">
    <property type="protein sequence ID" value="MDQ0644454.1"/>
    <property type="molecule type" value="Genomic_DNA"/>
</dbReference>
<feature type="domain" description="OB" evidence="7">
    <location>
        <begin position="19"/>
        <end position="98"/>
    </location>
</feature>
<dbReference type="InterPro" id="IPR045864">
    <property type="entry name" value="aa-tRNA-synth_II/BPL/LPL"/>
</dbReference>
<evidence type="ECO:0000256" key="1">
    <source>
        <dbReference type="ARBA" id="ARBA00022598"/>
    </source>
</evidence>
<dbReference type="Gene3D" id="2.40.50.140">
    <property type="entry name" value="Nucleic acid-binding proteins"/>
    <property type="match status" value="1"/>
</dbReference>
<evidence type="ECO:0000256" key="2">
    <source>
        <dbReference type="ARBA" id="ARBA00022741"/>
    </source>
</evidence>